<evidence type="ECO:0000256" key="4">
    <source>
        <dbReference type="ARBA" id="ARBA00022643"/>
    </source>
</evidence>
<proteinExistence type="predicted"/>
<comment type="pathway">
    <text evidence="2">Pyrimidine metabolism; UMP biosynthesis via de novo pathway.</text>
</comment>
<dbReference type="InterPro" id="IPR012135">
    <property type="entry name" value="Dihydroorotate_DH_1_2"/>
</dbReference>
<keyword evidence="4" id="KW-0288">FMN</keyword>
<dbReference type="Pfam" id="PF01180">
    <property type="entry name" value="DHO_dh"/>
    <property type="match status" value="1"/>
</dbReference>
<dbReference type="GO" id="GO:0044205">
    <property type="term" value="P:'de novo' UMP biosynthetic process"/>
    <property type="evidence" value="ECO:0007669"/>
    <property type="project" value="UniProtKB-UniPathway"/>
</dbReference>
<accession>A0A1H4DGV1</accession>
<keyword evidence="5" id="KW-0665">Pyrimidine biosynthesis</keyword>
<dbReference type="InterPro" id="IPR005720">
    <property type="entry name" value="Dihydroorotate_DH_cat"/>
</dbReference>
<dbReference type="GO" id="GO:0005737">
    <property type="term" value="C:cytoplasm"/>
    <property type="evidence" value="ECO:0007669"/>
    <property type="project" value="InterPro"/>
</dbReference>
<dbReference type="PANTHER" id="PTHR48109:SF3">
    <property type="entry name" value="SLL0744 PROTEIN"/>
    <property type="match status" value="1"/>
</dbReference>
<dbReference type="STRING" id="37625.SAMN05660420_02939"/>
<dbReference type="GO" id="GO:0006207">
    <property type="term" value="P:'de novo' pyrimidine nucleobase biosynthetic process"/>
    <property type="evidence" value="ECO:0007669"/>
    <property type="project" value="TreeGrafter"/>
</dbReference>
<comment type="cofactor">
    <cofactor evidence="1">
        <name>FMN</name>
        <dbReference type="ChEBI" id="CHEBI:58210"/>
    </cofactor>
</comment>
<evidence type="ECO:0000256" key="2">
    <source>
        <dbReference type="ARBA" id="ARBA00004725"/>
    </source>
</evidence>
<keyword evidence="3" id="KW-0285">Flavoprotein</keyword>
<dbReference type="Proteomes" id="UP000199409">
    <property type="component" value="Unassembled WGS sequence"/>
</dbReference>
<dbReference type="Gene3D" id="3.20.20.70">
    <property type="entry name" value="Aldolase class I"/>
    <property type="match status" value="1"/>
</dbReference>
<dbReference type="InterPro" id="IPR050074">
    <property type="entry name" value="DHO_dehydrogenase"/>
</dbReference>
<gene>
    <name evidence="8" type="ORF">SAMN05660420_02939</name>
</gene>
<dbReference type="OrthoDB" id="9794954at2"/>
<dbReference type="EMBL" id="FNQN01000010">
    <property type="protein sequence ID" value="SEA71660.1"/>
    <property type="molecule type" value="Genomic_DNA"/>
</dbReference>
<evidence type="ECO:0000256" key="5">
    <source>
        <dbReference type="ARBA" id="ARBA00022975"/>
    </source>
</evidence>
<name>A0A1H4DGV1_9BACT</name>
<evidence type="ECO:0000256" key="1">
    <source>
        <dbReference type="ARBA" id="ARBA00001917"/>
    </source>
</evidence>
<dbReference type="UniPathway" id="UPA00070"/>
<protein>
    <submittedName>
        <fullName evidence="8">Dihydroorotate dehydrogenase (Fumarate)</fullName>
    </submittedName>
</protein>
<evidence type="ECO:0000256" key="6">
    <source>
        <dbReference type="ARBA" id="ARBA00023002"/>
    </source>
</evidence>
<dbReference type="GO" id="GO:0004152">
    <property type="term" value="F:dihydroorotate dehydrogenase activity"/>
    <property type="evidence" value="ECO:0007669"/>
    <property type="project" value="InterPro"/>
</dbReference>
<evidence type="ECO:0000313" key="8">
    <source>
        <dbReference type="EMBL" id="SEA71660.1"/>
    </source>
</evidence>
<dbReference type="PANTHER" id="PTHR48109">
    <property type="entry name" value="DIHYDROOROTATE DEHYDROGENASE (QUINONE), MITOCHONDRIAL-RELATED"/>
    <property type="match status" value="1"/>
</dbReference>
<dbReference type="NCBIfam" id="NF005741">
    <property type="entry name" value="PRK07565.1"/>
    <property type="match status" value="1"/>
</dbReference>
<evidence type="ECO:0000259" key="7">
    <source>
        <dbReference type="Pfam" id="PF01180"/>
    </source>
</evidence>
<evidence type="ECO:0000313" key="9">
    <source>
        <dbReference type="Proteomes" id="UP000199409"/>
    </source>
</evidence>
<feature type="domain" description="Dihydroorotate dehydrogenase catalytic" evidence="7">
    <location>
        <begin position="4"/>
        <end position="290"/>
    </location>
</feature>
<organism evidence="8 9">
    <name type="scientific">Desulfuromusa kysingii</name>
    <dbReference type="NCBI Taxonomy" id="37625"/>
    <lineage>
        <taxon>Bacteria</taxon>
        <taxon>Pseudomonadati</taxon>
        <taxon>Thermodesulfobacteriota</taxon>
        <taxon>Desulfuromonadia</taxon>
        <taxon>Desulfuromonadales</taxon>
        <taxon>Geopsychrobacteraceae</taxon>
        <taxon>Desulfuromusa</taxon>
    </lineage>
</organism>
<sequence length="329" mass="35642">MPDLSTSYLGLQLKNPLVVASCGLTSGMQGVQNCAYAGAGAIVLKSLFEEQINSDITALQAAAVDFPDNETLDDLMGNGQASDPQAYLTLVREAKKVVDIPIIASINCITAERWADYARQLEIAGAAALEVNVGFLANSAEQSSAAVERRYEEILQSVKSQVKIPVAMKIGPYFSSFASLAQRLGQGPHAADALVLFNRFYRLDIDVDKLQVTAGNPFSNAAEIHTSLRWIMLLANRVDCQLAATTGIHDGFDVAKQLLAGATATQICSTIYTNGFAQINVILEQLNSWMETHGFNTINDFRGRLSQKKSNDPESYERLQYIKGLTGLA</sequence>
<dbReference type="AlphaFoldDB" id="A0A1H4DGV1"/>
<keyword evidence="9" id="KW-1185">Reference proteome</keyword>
<dbReference type="InterPro" id="IPR013785">
    <property type="entry name" value="Aldolase_TIM"/>
</dbReference>
<dbReference type="RefSeq" id="WP_092350179.1">
    <property type="nucleotide sequence ID" value="NZ_FNQN01000010.1"/>
</dbReference>
<evidence type="ECO:0000256" key="3">
    <source>
        <dbReference type="ARBA" id="ARBA00022630"/>
    </source>
</evidence>
<keyword evidence="6" id="KW-0560">Oxidoreductase</keyword>
<dbReference type="PIRSF" id="PIRSF000164">
    <property type="entry name" value="DHO_oxidase"/>
    <property type="match status" value="1"/>
</dbReference>
<reference evidence="8 9" key="1">
    <citation type="submission" date="2016-10" db="EMBL/GenBank/DDBJ databases">
        <authorList>
            <person name="de Groot N.N."/>
        </authorList>
    </citation>
    <scope>NUCLEOTIDE SEQUENCE [LARGE SCALE GENOMIC DNA]</scope>
    <source>
        <strain evidence="8 9">DSM 7343</strain>
    </source>
</reference>
<dbReference type="SUPFAM" id="SSF51395">
    <property type="entry name" value="FMN-linked oxidoreductases"/>
    <property type="match status" value="1"/>
</dbReference>